<dbReference type="PROSITE" id="PS50861">
    <property type="entry name" value="AA_TRNA_LIGASE_II_GLYAB"/>
    <property type="match status" value="1"/>
</dbReference>
<keyword evidence="8 11" id="KW-0648">Protein biosynthesis</keyword>
<dbReference type="PANTHER" id="PTHR30075:SF2">
    <property type="entry name" value="GLYCINE--TRNA LIGASE, CHLOROPLASTIC_MITOCHONDRIAL 2"/>
    <property type="match status" value="1"/>
</dbReference>
<dbReference type="RefSeq" id="WP_380856915.1">
    <property type="nucleotide sequence ID" value="NZ_JBHRXV010000003.1"/>
</dbReference>
<evidence type="ECO:0000313" key="14">
    <source>
        <dbReference type="Proteomes" id="UP001595615"/>
    </source>
</evidence>
<evidence type="ECO:0000256" key="2">
    <source>
        <dbReference type="ARBA" id="ARBA00008226"/>
    </source>
</evidence>
<dbReference type="InterPro" id="IPR008909">
    <property type="entry name" value="DALR_anticod-bd"/>
</dbReference>
<evidence type="ECO:0000256" key="7">
    <source>
        <dbReference type="ARBA" id="ARBA00022840"/>
    </source>
</evidence>
<comment type="subunit">
    <text evidence="3 11">Tetramer of two alpha and two beta subunits.</text>
</comment>
<dbReference type="Proteomes" id="UP001595615">
    <property type="component" value="Unassembled WGS sequence"/>
</dbReference>
<name>A0ABV7X664_9SPHN</name>
<evidence type="ECO:0000256" key="4">
    <source>
        <dbReference type="ARBA" id="ARBA00022490"/>
    </source>
</evidence>
<protein>
    <recommendedName>
        <fullName evidence="11">Glycine--tRNA ligase beta subunit</fullName>
        <ecNumber evidence="11">6.1.1.14</ecNumber>
    </recommendedName>
    <alternativeName>
        <fullName evidence="11">Glycyl-tRNA synthetase beta subunit</fullName>
        <shortName evidence="11">GlyRS</shortName>
    </alternativeName>
</protein>
<comment type="caution">
    <text evidence="13">The sequence shown here is derived from an EMBL/GenBank/DDBJ whole genome shotgun (WGS) entry which is preliminary data.</text>
</comment>
<proteinExistence type="inferred from homology"/>
<keyword evidence="5 11" id="KW-0436">Ligase</keyword>
<sequence>MADFLLELFSEEIPARMQPKAADDLKRLFGEALAAAGLKASAIETHATPRRLALIATGLPLATADQQEERRGPKADAPAQAIDGFLKSTGLSRDQLEERDDPKGRFLYAMISKAGRPTRDVLAEAVPSIVRAFPWPKSMRWGSGTLRWVRPLHSIIALLDGDLVDLDIDGIRSGRTTTGHRFLSRGTIEIASAADYAATLRAAHVILSADERAKLIGDGARAQATAKGLELIEDAGLLAENAGLTEWPVPLIGDFDPSFLDVPPEVIQLTMRVNQKYFACRDPKTGALAPAFVCVANIEASDGGAAIVAGNRKVLAARLSDAKFFWEQDKKQALETYLAKLDGMLFYEGMGSLREKTERLSRLSSEIARRYFPERDPATAERAGLLAKADLGTGMVGEFPELQGIMGGYYAEQGGEKPGVVAALKQQYLPVAEGCIPACVAIADRVDTLAAFFARGIKPTGSKDPFALRRAALGIIQTITHNQIRMPLLPVLMFADRLISRGGDKSLIEDMAQEAFYKRQGTDSTAFLNGHGFALLDFFADRLKVQQREAGVRHDLIDAVFALGGEDDLVRLLARVKALQAFVATEDGTNLLAGYKRAANILRIEEKKDGASFDGDVEAKLLTAAEEQRLAAELDAVIPDARAAVEREDFTAAMASLARLRAPIDAFFTDVTVNDSNADVRANRLRLLGRIRAAVHTVADFSRIES</sequence>
<keyword evidence="9 11" id="KW-0030">Aminoacyl-tRNA synthetase</keyword>
<comment type="similarity">
    <text evidence="2 11">Belongs to the class-II aminoacyl-tRNA synthetase family.</text>
</comment>
<dbReference type="Pfam" id="PF02092">
    <property type="entry name" value="tRNA_synt_2f"/>
    <property type="match status" value="1"/>
</dbReference>
<dbReference type="PRINTS" id="PR01045">
    <property type="entry name" value="TRNASYNTHGB"/>
</dbReference>
<organism evidence="13 14">
    <name type="scientific">Sphingoaurantiacus capsulatus</name>
    <dbReference type="NCBI Taxonomy" id="1771310"/>
    <lineage>
        <taxon>Bacteria</taxon>
        <taxon>Pseudomonadati</taxon>
        <taxon>Pseudomonadota</taxon>
        <taxon>Alphaproteobacteria</taxon>
        <taxon>Sphingomonadales</taxon>
        <taxon>Sphingosinicellaceae</taxon>
        <taxon>Sphingoaurantiacus</taxon>
    </lineage>
</organism>
<evidence type="ECO:0000256" key="8">
    <source>
        <dbReference type="ARBA" id="ARBA00022917"/>
    </source>
</evidence>
<evidence type="ECO:0000259" key="12">
    <source>
        <dbReference type="Pfam" id="PF05746"/>
    </source>
</evidence>
<evidence type="ECO:0000256" key="10">
    <source>
        <dbReference type="ARBA" id="ARBA00047937"/>
    </source>
</evidence>
<comment type="subcellular location">
    <subcellularLocation>
        <location evidence="1 11">Cytoplasm</location>
    </subcellularLocation>
</comment>
<dbReference type="HAMAP" id="MF_00255">
    <property type="entry name" value="Gly_tRNA_synth_beta"/>
    <property type="match status" value="1"/>
</dbReference>
<dbReference type="PANTHER" id="PTHR30075">
    <property type="entry name" value="GLYCYL-TRNA SYNTHETASE"/>
    <property type="match status" value="1"/>
</dbReference>
<keyword evidence="14" id="KW-1185">Reference proteome</keyword>
<evidence type="ECO:0000256" key="5">
    <source>
        <dbReference type="ARBA" id="ARBA00022598"/>
    </source>
</evidence>
<accession>A0ABV7X664</accession>
<reference evidence="14" key="1">
    <citation type="journal article" date="2019" name="Int. J. Syst. Evol. Microbiol.">
        <title>The Global Catalogue of Microorganisms (GCM) 10K type strain sequencing project: providing services to taxonomists for standard genome sequencing and annotation.</title>
        <authorList>
            <consortium name="The Broad Institute Genomics Platform"/>
            <consortium name="The Broad Institute Genome Sequencing Center for Infectious Disease"/>
            <person name="Wu L."/>
            <person name="Ma J."/>
        </authorList>
    </citation>
    <scope>NUCLEOTIDE SEQUENCE [LARGE SCALE GENOMIC DNA]</scope>
    <source>
        <strain evidence="14">KCTC 42644</strain>
    </source>
</reference>
<evidence type="ECO:0000256" key="1">
    <source>
        <dbReference type="ARBA" id="ARBA00004496"/>
    </source>
</evidence>
<dbReference type="NCBIfam" id="TIGR00211">
    <property type="entry name" value="glyS"/>
    <property type="match status" value="1"/>
</dbReference>
<dbReference type="InterPro" id="IPR006194">
    <property type="entry name" value="Gly-tRNA-synth_heterodimer"/>
</dbReference>
<evidence type="ECO:0000313" key="13">
    <source>
        <dbReference type="EMBL" id="MFC3711616.1"/>
    </source>
</evidence>
<evidence type="ECO:0000256" key="6">
    <source>
        <dbReference type="ARBA" id="ARBA00022741"/>
    </source>
</evidence>
<feature type="domain" description="DALR anticodon binding" evidence="12">
    <location>
        <begin position="593"/>
        <end position="696"/>
    </location>
</feature>
<dbReference type="EC" id="6.1.1.14" evidence="11"/>
<keyword evidence="7 11" id="KW-0067">ATP-binding</keyword>
<keyword evidence="6 11" id="KW-0547">Nucleotide-binding</keyword>
<dbReference type="EMBL" id="JBHRXV010000003">
    <property type="protein sequence ID" value="MFC3711616.1"/>
    <property type="molecule type" value="Genomic_DNA"/>
</dbReference>
<keyword evidence="4 11" id="KW-0963">Cytoplasm</keyword>
<evidence type="ECO:0000256" key="3">
    <source>
        <dbReference type="ARBA" id="ARBA00011209"/>
    </source>
</evidence>
<gene>
    <name evidence="11 13" type="primary">glyS</name>
    <name evidence="13" type="ORF">ACFOMD_03475</name>
</gene>
<evidence type="ECO:0000256" key="9">
    <source>
        <dbReference type="ARBA" id="ARBA00023146"/>
    </source>
</evidence>
<dbReference type="SUPFAM" id="SSF109604">
    <property type="entry name" value="HD-domain/PDEase-like"/>
    <property type="match status" value="1"/>
</dbReference>
<dbReference type="InterPro" id="IPR015944">
    <property type="entry name" value="Gly-tRNA-synth_bsu"/>
</dbReference>
<comment type="catalytic activity">
    <reaction evidence="10 11">
        <text>tRNA(Gly) + glycine + ATP = glycyl-tRNA(Gly) + AMP + diphosphate</text>
        <dbReference type="Rhea" id="RHEA:16013"/>
        <dbReference type="Rhea" id="RHEA-COMP:9664"/>
        <dbReference type="Rhea" id="RHEA-COMP:9683"/>
        <dbReference type="ChEBI" id="CHEBI:30616"/>
        <dbReference type="ChEBI" id="CHEBI:33019"/>
        <dbReference type="ChEBI" id="CHEBI:57305"/>
        <dbReference type="ChEBI" id="CHEBI:78442"/>
        <dbReference type="ChEBI" id="CHEBI:78522"/>
        <dbReference type="ChEBI" id="CHEBI:456215"/>
        <dbReference type="EC" id="6.1.1.14"/>
    </reaction>
</comment>
<evidence type="ECO:0000256" key="11">
    <source>
        <dbReference type="HAMAP-Rule" id="MF_00255"/>
    </source>
</evidence>
<dbReference type="Pfam" id="PF05746">
    <property type="entry name" value="DALR_1"/>
    <property type="match status" value="1"/>
</dbReference>
<dbReference type="GO" id="GO:0004820">
    <property type="term" value="F:glycine-tRNA ligase activity"/>
    <property type="evidence" value="ECO:0007669"/>
    <property type="project" value="UniProtKB-EC"/>
</dbReference>